<gene>
    <name evidence="3" type="ORF">Adt_21650</name>
    <name evidence="2" type="ORF">Adt_47297</name>
</gene>
<dbReference type="EMBL" id="JBFOLK010000006">
    <property type="protein sequence ID" value="KAL2506029.1"/>
    <property type="molecule type" value="Genomic_DNA"/>
</dbReference>
<dbReference type="InterPro" id="IPR036397">
    <property type="entry name" value="RNaseH_sf"/>
</dbReference>
<reference evidence="3" key="1">
    <citation type="submission" date="2024-07" db="EMBL/GenBank/DDBJ databases">
        <title>Two chromosome-level genome assemblies of Korean endemic species Abeliophyllum distichum and Forsythia ovata (Oleaceae).</title>
        <authorList>
            <person name="Mun J.H."/>
        </authorList>
    </citation>
    <scope>NUCLEOTIDE SEQUENCE</scope>
    <source>
        <strain evidence="3">KNKB198505000391</strain>
        <tissue evidence="3">Leaf</tissue>
    </source>
</reference>
<dbReference type="PROSITE" id="PS50879">
    <property type="entry name" value="RNASE_H_1"/>
    <property type="match status" value="1"/>
</dbReference>
<dbReference type="PANTHER" id="PTHR48475:SF2">
    <property type="entry name" value="RIBONUCLEASE H"/>
    <property type="match status" value="1"/>
</dbReference>
<dbReference type="Gene3D" id="3.30.420.10">
    <property type="entry name" value="Ribonuclease H-like superfamily/Ribonuclease H"/>
    <property type="match status" value="1"/>
</dbReference>
<evidence type="ECO:0000313" key="4">
    <source>
        <dbReference type="Proteomes" id="UP001604336"/>
    </source>
</evidence>
<dbReference type="InterPro" id="IPR002156">
    <property type="entry name" value="RNaseH_domain"/>
</dbReference>
<proteinExistence type="predicted"/>
<evidence type="ECO:0000259" key="1">
    <source>
        <dbReference type="PROSITE" id="PS50879"/>
    </source>
</evidence>
<reference evidence="4" key="2">
    <citation type="submission" date="2024-07" db="EMBL/GenBank/DDBJ databases">
        <title>Two chromosome-level genome assemblies of Korean endemic species Abeliophyllum distichum and Forsythia ovata (Oleaceae).</title>
        <authorList>
            <person name="Jang H."/>
        </authorList>
    </citation>
    <scope>NUCLEOTIDE SEQUENCE [LARGE SCALE GENOMIC DNA]</scope>
</reference>
<name>A0ABD1T014_9LAMI</name>
<dbReference type="InterPro" id="IPR012337">
    <property type="entry name" value="RNaseH-like_sf"/>
</dbReference>
<accession>A0ABD1T014</accession>
<feature type="domain" description="RNase H type-1" evidence="1">
    <location>
        <begin position="1"/>
        <end position="85"/>
    </location>
</feature>
<evidence type="ECO:0000313" key="2">
    <source>
        <dbReference type="EMBL" id="KAL2455403.1"/>
    </source>
</evidence>
<dbReference type="Pfam" id="PF13456">
    <property type="entry name" value="RVT_3"/>
    <property type="match status" value="1"/>
</dbReference>
<dbReference type="PANTHER" id="PTHR48475">
    <property type="entry name" value="RIBONUCLEASE H"/>
    <property type="match status" value="1"/>
</dbReference>
<dbReference type="CDD" id="cd09279">
    <property type="entry name" value="RNase_HI_like"/>
    <property type="match status" value="1"/>
</dbReference>
<sequence>MAEYEALIAGLRFAKGMGALKLLVYSDSQLVVNQINKYYQAKDERMAFYSQIVEQELKSFVIVEVKQIPRTQNSLADTLAQLATNECIEELENIPIRRISNAVIDQPKHMLTAVELKRSWIDAII</sequence>
<dbReference type="Proteomes" id="UP001604336">
    <property type="component" value="Unassembled WGS sequence"/>
</dbReference>
<keyword evidence="4" id="KW-1185">Reference proteome</keyword>
<evidence type="ECO:0000313" key="3">
    <source>
        <dbReference type="EMBL" id="KAL2506029.1"/>
    </source>
</evidence>
<dbReference type="AlphaFoldDB" id="A0ABD1T014"/>
<dbReference type="EMBL" id="JBFOLK010000188">
    <property type="protein sequence ID" value="KAL2455403.1"/>
    <property type="molecule type" value="Genomic_DNA"/>
</dbReference>
<comment type="caution">
    <text evidence="3">The sequence shown here is derived from an EMBL/GenBank/DDBJ whole genome shotgun (WGS) entry which is preliminary data.</text>
</comment>
<dbReference type="SUPFAM" id="SSF53098">
    <property type="entry name" value="Ribonuclease H-like"/>
    <property type="match status" value="1"/>
</dbReference>
<organism evidence="3 4">
    <name type="scientific">Abeliophyllum distichum</name>
    <dbReference type="NCBI Taxonomy" id="126358"/>
    <lineage>
        <taxon>Eukaryota</taxon>
        <taxon>Viridiplantae</taxon>
        <taxon>Streptophyta</taxon>
        <taxon>Embryophyta</taxon>
        <taxon>Tracheophyta</taxon>
        <taxon>Spermatophyta</taxon>
        <taxon>Magnoliopsida</taxon>
        <taxon>eudicotyledons</taxon>
        <taxon>Gunneridae</taxon>
        <taxon>Pentapetalae</taxon>
        <taxon>asterids</taxon>
        <taxon>lamiids</taxon>
        <taxon>Lamiales</taxon>
        <taxon>Oleaceae</taxon>
        <taxon>Forsythieae</taxon>
        <taxon>Abeliophyllum</taxon>
    </lineage>
</organism>
<protein>
    <recommendedName>
        <fullName evidence="1">RNase H type-1 domain-containing protein</fullName>
    </recommendedName>
</protein>